<reference evidence="1 2" key="1">
    <citation type="journal article" date="2019" name="Int. J. Syst. Evol. Microbiol.">
        <title>The Global Catalogue of Microorganisms (GCM) 10K type strain sequencing project: providing services to taxonomists for standard genome sequencing and annotation.</title>
        <authorList>
            <consortium name="The Broad Institute Genomics Platform"/>
            <consortium name="The Broad Institute Genome Sequencing Center for Infectious Disease"/>
            <person name="Wu L."/>
            <person name="Ma J."/>
        </authorList>
    </citation>
    <scope>NUCLEOTIDE SEQUENCE [LARGE SCALE GENOMIC DNA]</scope>
    <source>
        <strain evidence="1 2">JCM 14283</strain>
    </source>
</reference>
<gene>
    <name evidence="1" type="ORF">GCM10009740_31630</name>
</gene>
<evidence type="ECO:0000313" key="2">
    <source>
        <dbReference type="Proteomes" id="UP001501285"/>
    </source>
</evidence>
<keyword evidence="2" id="KW-1185">Reference proteome</keyword>
<dbReference type="SUPFAM" id="SSF103084">
    <property type="entry name" value="Holliday junction resolvase RusA"/>
    <property type="match status" value="1"/>
</dbReference>
<dbReference type="InterPro" id="IPR008822">
    <property type="entry name" value="Endonuclease_RusA-like"/>
</dbReference>
<accession>A0ABN2UK31</accession>
<dbReference type="Gene3D" id="3.30.1330.70">
    <property type="entry name" value="Holliday junction resolvase RusA"/>
    <property type="match status" value="1"/>
</dbReference>
<evidence type="ECO:0000313" key="1">
    <source>
        <dbReference type="EMBL" id="GAA2037483.1"/>
    </source>
</evidence>
<dbReference type="RefSeq" id="WP_343993066.1">
    <property type="nucleotide sequence ID" value="NZ_BAAANB010000021.1"/>
</dbReference>
<sequence>MSRLIFTVNGTPGAQGSKRHVGHGVMVESSKKVKPWRSDVKAAAEAAHLASDEWDRATGAVGVQITFRFARPKSHYRTGRNAHILRDDAPIYVTSRGAGDGDKLQRSTFDALTAAGVIADDSLIVAIHAFKVYAASHEKPGADVELYTVRNAAQGPSLAPVYRGQAVS</sequence>
<protein>
    <submittedName>
        <fullName evidence="1">Uncharacterized protein</fullName>
    </submittedName>
</protein>
<dbReference type="Proteomes" id="UP001501285">
    <property type="component" value="Unassembled WGS sequence"/>
</dbReference>
<organism evidence="1 2">
    <name type="scientific">Terrabacter terrae</name>
    <dbReference type="NCBI Taxonomy" id="318434"/>
    <lineage>
        <taxon>Bacteria</taxon>
        <taxon>Bacillati</taxon>
        <taxon>Actinomycetota</taxon>
        <taxon>Actinomycetes</taxon>
        <taxon>Micrococcales</taxon>
        <taxon>Intrasporangiaceae</taxon>
        <taxon>Terrabacter</taxon>
    </lineage>
</organism>
<comment type="caution">
    <text evidence="1">The sequence shown here is derived from an EMBL/GenBank/DDBJ whole genome shotgun (WGS) entry which is preliminary data.</text>
</comment>
<dbReference type="Pfam" id="PF05866">
    <property type="entry name" value="RusA"/>
    <property type="match status" value="1"/>
</dbReference>
<name>A0ABN2UK31_9MICO</name>
<dbReference type="EMBL" id="BAAANB010000021">
    <property type="protein sequence ID" value="GAA2037483.1"/>
    <property type="molecule type" value="Genomic_DNA"/>
</dbReference>
<proteinExistence type="predicted"/>
<dbReference type="InterPro" id="IPR036614">
    <property type="entry name" value="RusA-like_sf"/>
</dbReference>